<sequence length="1006" mass="117772">MHPKIFTVFLLLFFSFFQGQTYSTEFYNTDNGLPQNSVKDIIKDRYGFIWLTTENGIVRYDGTNFSVYKNFPLNSQRFTYFYGSIEKDSIFSAGGYGDKILLHGKYPRVIKSFKKNQDIIAVQNHKDYFLYCSNYNYDVSRNLNLYMTFQKGRYFITKNEILYQPYGNGPDQHLKNNPIRNIPRIFAIGERLFRIDDPTKKVIQIEEGKITEAFTAPLLTDTESKIFWSKINGQVFILNRNCFYTCFYEGRQLKVKKLIQLKHFKEDNLVSVYFDPSYKKLYLGSSTKGLQIISISDFISSKRDPLKFSNVFYSTIPYSDSSVITPSGEIYDRNGYMDSKHFRNHTQFFVDYDHQRNIMVRNEKELKIYQKKNVYTSFVPAFTEGIIKDFMYDSQRYYALTAEVKKSSRTEFSGRLIIFKGLSFREVEKKFFFDREVTKLIRKDHDHLLVGSIKGLYKVSLRSDKISKITTGDHLSIRNMVKSKDGHIWITTLGKGFYLLKNDSLIKMPLDSNQNLLSAHTLLEDGKGFFWIPTNNGLYKVHENQLLKYSKDRKHPVDYYRFSKESGFDTNEFNGGGNISGNQLKSGEFVLPSLDGLVFFDPMKVRAYYPGNIYLERAEIDDRELRFKDHLYATQESAQIEIFIDVPYYGNTDNIVMSAKMDGTPNSRWEPIGKNRKFSVFNPGYGKHVLMVKMLVSDRGQYIYKKINIIIPPYFYQTFWFKTLIFLGILLLVYLLVKWRIRFLTRKNQELEKIISLRTKSLSDMVENLETTKTQLRKEIELQKKLIGTITHDITTPIKFITLITGEVIEKKEFDTQRTEKIFNSIYKSSHQLYNFTMTLKEYADIYYQHRSDESKLYSLYKLVEEKKVLFHAIAENNGTTIINHVSPEIQTWISKNILAAIIHNLLDNSVKFTKNGSITINSSLEKDFITLTLKDTGIGMDDQKIEYYTQLQNNIEHEKLLLQKYGMGLHLVLQLLQMIESKIIFEKNPLQGTSFTLILKNKKDD</sequence>
<keyword evidence="2" id="KW-0175">Coiled coil</keyword>
<keyword evidence="3" id="KW-0472">Membrane</keyword>
<feature type="coiled-coil region" evidence="2">
    <location>
        <begin position="759"/>
        <end position="786"/>
    </location>
</feature>
<evidence type="ECO:0000256" key="2">
    <source>
        <dbReference type="SAM" id="Coils"/>
    </source>
</evidence>
<dbReference type="Gene3D" id="2.130.10.10">
    <property type="entry name" value="YVTN repeat-like/Quinoprotein amine dehydrogenase"/>
    <property type="match status" value="2"/>
</dbReference>
<dbReference type="PANTHER" id="PTHR43547">
    <property type="entry name" value="TWO-COMPONENT HISTIDINE KINASE"/>
    <property type="match status" value="1"/>
</dbReference>
<keyword evidence="1" id="KW-0597">Phosphoprotein</keyword>
<protein>
    <submittedName>
        <fullName evidence="6">Sensor histidine kinase</fullName>
    </submittedName>
</protein>
<dbReference type="InterPro" id="IPR036097">
    <property type="entry name" value="HisK_dim/P_sf"/>
</dbReference>
<dbReference type="Gene3D" id="3.30.565.10">
    <property type="entry name" value="Histidine kinase-like ATPase, C-terminal domain"/>
    <property type="match status" value="1"/>
</dbReference>
<keyword evidence="6" id="KW-0808">Transferase</keyword>
<evidence type="ECO:0000259" key="5">
    <source>
        <dbReference type="PROSITE" id="PS50109"/>
    </source>
</evidence>
<evidence type="ECO:0000256" key="3">
    <source>
        <dbReference type="SAM" id="Phobius"/>
    </source>
</evidence>
<evidence type="ECO:0000313" key="7">
    <source>
        <dbReference type="Proteomes" id="UP001634154"/>
    </source>
</evidence>
<feature type="signal peptide" evidence="4">
    <location>
        <begin position="1"/>
        <end position="19"/>
    </location>
</feature>
<feature type="domain" description="Histidine kinase" evidence="5">
    <location>
        <begin position="789"/>
        <end position="1004"/>
    </location>
</feature>
<feature type="transmembrane region" description="Helical" evidence="3">
    <location>
        <begin position="719"/>
        <end position="737"/>
    </location>
</feature>
<dbReference type="EMBL" id="JBJXVJ010000004">
    <property type="protein sequence ID" value="MFN1218854.1"/>
    <property type="molecule type" value="Genomic_DNA"/>
</dbReference>
<dbReference type="InterPro" id="IPR013783">
    <property type="entry name" value="Ig-like_fold"/>
</dbReference>
<dbReference type="SUPFAM" id="SSF55874">
    <property type="entry name" value="ATPase domain of HSP90 chaperone/DNA topoisomerase II/histidine kinase"/>
    <property type="match status" value="1"/>
</dbReference>
<dbReference type="InterPro" id="IPR005467">
    <property type="entry name" value="His_kinase_dom"/>
</dbReference>
<reference evidence="6 7" key="1">
    <citation type="submission" date="2024-12" db="EMBL/GenBank/DDBJ databases">
        <title>Draft genome sequence of Chryseobacterium kwangjuense AG447.</title>
        <authorList>
            <person name="Cheptsov V.S."/>
            <person name="Belov A."/>
            <person name="Zavarzina A.G."/>
        </authorList>
    </citation>
    <scope>NUCLEOTIDE SEQUENCE [LARGE SCALE GENOMIC DNA]</scope>
    <source>
        <strain evidence="6 7">AG447</strain>
    </source>
</reference>
<dbReference type="InterPro" id="IPR015943">
    <property type="entry name" value="WD40/YVTN_repeat-like_dom_sf"/>
</dbReference>
<dbReference type="InterPro" id="IPR011110">
    <property type="entry name" value="Reg_prop"/>
</dbReference>
<keyword evidence="3" id="KW-1133">Transmembrane helix</keyword>
<dbReference type="SUPFAM" id="SSF47384">
    <property type="entry name" value="Homodimeric domain of signal transducing histidine kinase"/>
    <property type="match status" value="1"/>
</dbReference>
<organism evidence="6 7">
    <name type="scientific">Chryseobacterium kwangjuense</name>
    <dbReference type="NCBI Taxonomy" id="267125"/>
    <lineage>
        <taxon>Bacteria</taxon>
        <taxon>Pseudomonadati</taxon>
        <taxon>Bacteroidota</taxon>
        <taxon>Flavobacteriia</taxon>
        <taxon>Flavobacteriales</taxon>
        <taxon>Weeksellaceae</taxon>
        <taxon>Chryseobacterium group</taxon>
        <taxon>Chryseobacterium</taxon>
    </lineage>
</organism>
<dbReference type="InterPro" id="IPR036890">
    <property type="entry name" value="HATPase_C_sf"/>
</dbReference>
<dbReference type="Proteomes" id="UP001634154">
    <property type="component" value="Unassembled WGS sequence"/>
</dbReference>
<comment type="caution">
    <text evidence="6">The sequence shown here is derived from an EMBL/GenBank/DDBJ whole genome shotgun (WGS) entry which is preliminary data.</text>
</comment>
<dbReference type="Pfam" id="PF02518">
    <property type="entry name" value="HATPase_c"/>
    <property type="match status" value="1"/>
</dbReference>
<keyword evidence="4" id="KW-0732">Signal</keyword>
<keyword evidence="6" id="KW-0418">Kinase</keyword>
<dbReference type="GO" id="GO:0016301">
    <property type="term" value="F:kinase activity"/>
    <property type="evidence" value="ECO:0007669"/>
    <property type="project" value="UniProtKB-KW"/>
</dbReference>
<dbReference type="Gene3D" id="2.60.40.10">
    <property type="entry name" value="Immunoglobulins"/>
    <property type="match status" value="1"/>
</dbReference>
<dbReference type="PROSITE" id="PS50109">
    <property type="entry name" value="HIS_KIN"/>
    <property type="match status" value="1"/>
</dbReference>
<keyword evidence="7" id="KW-1185">Reference proteome</keyword>
<evidence type="ECO:0000313" key="6">
    <source>
        <dbReference type="EMBL" id="MFN1218854.1"/>
    </source>
</evidence>
<gene>
    <name evidence="6" type="ORF">ACKW6Q_17955</name>
</gene>
<keyword evidence="3" id="KW-0812">Transmembrane</keyword>
<name>A0ABW9K6A2_9FLAO</name>
<dbReference type="InterPro" id="IPR003594">
    <property type="entry name" value="HATPase_dom"/>
</dbReference>
<evidence type="ECO:0000256" key="1">
    <source>
        <dbReference type="ARBA" id="ARBA00022553"/>
    </source>
</evidence>
<dbReference type="SUPFAM" id="SSF69322">
    <property type="entry name" value="Tricorn protease domain 2"/>
    <property type="match status" value="1"/>
</dbReference>
<dbReference type="SMART" id="SM00387">
    <property type="entry name" value="HATPase_c"/>
    <property type="match status" value="1"/>
</dbReference>
<dbReference type="RefSeq" id="WP_409357703.1">
    <property type="nucleotide sequence ID" value="NZ_JBJXVJ010000004.1"/>
</dbReference>
<proteinExistence type="predicted"/>
<evidence type="ECO:0000256" key="4">
    <source>
        <dbReference type="SAM" id="SignalP"/>
    </source>
</evidence>
<feature type="chain" id="PRO_5046128083" evidence="4">
    <location>
        <begin position="20"/>
        <end position="1006"/>
    </location>
</feature>
<accession>A0ABW9K6A2</accession>
<dbReference type="Pfam" id="PF07494">
    <property type="entry name" value="Reg_prop"/>
    <property type="match status" value="1"/>
</dbReference>
<dbReference type="PANTHER" id="PTHR43547:SF2">
    <property type="entry name" value="HYBRID SIGNAL TRANSDUCTION HISTIDINE KINASE C"/>
    <property type="match status" value="1"/>
</dbReference>